<keyword evidence="1" id="KW-1133">Transmembrane helix</keyword>
<evidence type="ECO:0000313" key="2">
    <source>
        <dbReference type="EMBL" id="MDR6405880.1"/>
    </source>
</evidence>
<comment type="caution">
    <text evidence="2">The sequence shown here is derived from an EMBL/GenBank/DDBJ whole genome shotgun (WGS) entry which is preliminary data.</text>
</comment>
<evidence type="ECO:0000256" key="1">
    <source>
        <dbReference type="SAM" id="Phobius"/>
    </source>
</evidence>
<protein>
    <recommendedName>
        <fullName evidence="4">LemA protein</fullName>
    </recommendedName>
</protein>
<keyword evidence="1" id="KW-0812">Transmembrane</keyword>
<reference evidence="2 3" key="1">
    <citation type="submission" date="2023-07" db="EMBL/GenBank/DDBJ databases">
        <title>Sorghum-associated microbial communities from plants grown in Nebraska, USA.</title>
        <authorList>
            <person name="Schachtman D."/>
        </authorList>
    </citation>
    <scope>NUCLEOTIDE SEQUENCE [LARGE SCALE GENOMIC DNA]</scope>
    <source>
        <strain evidence="2 3">DS1709</strain>
    </source>
</reference>
<evidence type="ECO:0000313" key="3">
    <source>
        <dbReference type="Proteomes" id="UP001184853"/>
    </source>
</evidence>
<feature type="transmembrane region" description="Helical" evidence="1">
    <location>
        <begin position="7"/>
        <end position="27"/>
    </location>
</feature>
<proteinExistence type="predicted"/>
<sequence>MNKTVKGCLLSAILFIFIILGITFLLINRIDKSFVADKQKVDLSWEDYVKQLHYRNSILLKYDNVKNIYNQINKTENYLKQKHQPKKDLLNNEYVLNDSLRKYSNITTQINLKLNKSLSIYNDNVTEFNTKYSSFPYNYLRIKKSVELYDHFEIQYGLDNSEILKKNQKIDDWIKNGGELE</sequence>
<organism evidence="2 3">
    <name type="scientific">Chryseobacterium geocarposphaerae</name>
    <dbReference type="NCBI Taxonomy" id="1416776"/>
    <lineage>
        <taxon>Bacteria</taxon>
        <taxon>Pseudomonadati</taxon>
        <taxon>Bacteroidota</taxon>
        <taxon>Flavobacteriia</taxon>
        <taxon>Flavobacteriales</taxon>
        <taxon>Weeksellaceae</taxon>
        <taxon>Chryseobacterium group</taxon>
        <taxon>Chryseobacterium</taxon>
    </lineage>
</organism>
<keyword evidence="3" id="KW-1185">Reference proteome</keyword>
<gene>
    <name evidence="2" type="ORF">J2781_002814</name>
</gene>
<name>A0ABU1LGM9_9FLAO</name>
<evidence type="ECO:0008006" key="4">
    <source>
        <dbReference type="Google" id="ProtNLM"/>
    </source>
</evidence>
<dbReference type="RefSeq" id="WP_115979767.1">
    <property type="nucleotide sequence ID" value="NZ_JAVDQS010000007.1"/>
</dbReference>
<accession>A0ABU1LGM9</accession>
<keyword evidence="1" id="KW-0472">Membrane</keyword>
<dbReference type="Proteomes" id="UP001184853">
    <property type="component" value="Unassembled WGS sequence"/>
</dbReference>
<dbReference type="EMBL" id="JAVDQS010000007">
    <property type="protein sequence ID" value="MDR6405880.1"/>
    <property type="molecule type" value="Genomic_DNA"/>
</dbReference>